<dbReference type="InterPro" id="IPR032710">
    <property type="entry name" value="NTF2-like_dom_sf"/>
</dbReference>
<dbReference type="Pfam" id="PF07366">
    <property type="entry name" value="SnoaL"/>
    <property type="match status" value="1"/>
</dbReference>
<proteinExistence type="predicted"/>
<dbReference type="EMBL" id="PDEV01000004">
    <property type="protein sequence ID" value="PEN15718.1"/>
    <property type="molecule type" value="Genomic_DNA"/>
</dbReference>
<organism evidence="1 2">
    <name type="scientific">Rothia dentocariosa</name>
    <dbReference type="NCBI Taxonomy" id="2047"/>
    <lineage>
        <taxon>Bacteria</taxon>
        <taxon>Bacillati</taxon>
        <taxon>Actinomycetota</taxon>
        <taxon>Actinomycetes</taxon>
        <taxon>Micrococcales</taxon>
        <taxon>Micrococcaceae</taxon>
        <taxon>Rothia</taxon>
    </lineage>
</organism>
<gene>
    <name evidence="1" type="ORF">CRM92_08915</name>
</gene>
<dbReference type="PANTHER" id="PTHR38436:SF1">
    <property type="entry name" value="ESTER CYCLASE"/>
    <property type="match status" value="1"/>
</dbReference>
<dbReference type="InterPro" id="IPR009959">
    <property type="entry name" value="Cyclase_SnoaL-like"/>
</dbReference>
<protein>
    <submittedName>
        <fullName evidence="1">Ester cyclase</fullName>
    </submittedName>
</protein>
<dbReference type="AlphaFoldDB" id="A0A2A8D535"/>
<dbReference type="Proteomes" id="UP000219947">
    <property type="component" value="Unassembled WGS sequence"/>
</dbReference>
<dbReference type="PANTHER" id="PTHR38436">
    <property type="entry name" value="POLYKETIDE CYCLASE SNOAL-LIKE DOMAIN"/>
    <property type="match status" value="1"/>
</dbReference>
<evidence type="ECO:0000313" key="2">
    <source>
        <dbReference type="Proteomes" id="UP000219947"/>
    </source>
</evidence>
<dbReference type="GO" id="GO:0030638">
    <property type="term" value="P:polyketide metabolic process"/>
    <property type="evidence" value="ECO:0007669"/>
    <property type="project" value="InterPro"/>
</dbReference>
<dbReference type="RefSeq" id="WP_098042985.1">
    <property type="nucleotide sequence ID" value="NZ_CAURLQ010000015.1"/>
</dbReference>
<accession>A0A2A8D535</accession>
<reference evidence="1" key="1">
    <citation type="submission" date="2017-10" db="EMBL/GenBank/DDBJ databases">
        <title>Kefir isolates.</title>
        <authorList>
            <person name="Kim Y."/>
            <person name="Blasche S."/>
        </authorList>
    </citation>
    <scope>NUCLEOTIDE SEQUENCE [LARGE SCALE GENOMIC DNA]</scope>
    <source>
        <strain evidence="1">OG2-2</strain>
    </source>
</reference>
<sequence length="166" mass="18179">MGKWGNIIEDMMAQMPEDLRTVALGVAEIFTNMDIETARKYIHPDFVDHEASEGVGGGPEGYLATAKYMNQAFSDASWKPQKIVASADGKHYTMVIKFSGVHTGEFMGIPATGKPFEIHHLHLFRVEDGKAIEHWGGRDELGLLRQIGVLNSEHPTPADAGQAAFA</sequence>
<evidence type="ECO:0000313" key="1">
    <source>
        <dbReference type="EMBL" id="PEN15718.1"/>
    </source>
</evidence>
<dbReference type="SUPFAM" id="SSF54427">
    <property type="entry name" value="NTF2-like"/>
    <property type="match status" value="1"/>
</dbReference>
<keyword evidence="2" id="KW-1185">Reference proteome</keyword>
<name>A0A2A8D535_9MICC</name>
<dbReference type="Gene3D" id="3.10.450.50">
    <property type="match status" value="1"/>
</dbReference>
<comment type="caution">
    <text evidence="1">The sequence shown here is derived from an EMBL/GenBank/DDBJ whole genome shotgun (WGS) entry which is preliminary data.</text>
</comment>